<evidence type="ECO:0000313" key="3">
    <source>
        <dbReference type="Proteomes" id="UP000696573"/>
    </source>
</evidence>
<sequence length="146" mass="16113">MEKLRERKARPVPSWADVDPNACCQSNNTARQGVDKIATERVAPAEVEAQADVMLDWEWKKEIGQEGTMTYGRASERVLSGQLVKMTTTASESRLLSRSASLSFCLPHETSRLLRTDPGPKPGPTGSSSGVKLDRRLLDTDQGRTR</sequence>
<protein>
    <submittedName>
        <fullName evidence="2">Uncharacterized protein</fullName>
    </submittedName>
</protein>
<dbReference type="EMBL" id="CABFNQ020000436">
    <property type="protein sequence ID" value="CAH0014655.1"/>
    <property type="molecule type" value="Genomic_DNA"/>
</dbReference>
<keyword evidence="3" id="KW-1185">Reference proteome</keyword>
<feature type="region of interest" description="Disordered" evidence="1">
    <location>
        <begin position="111"/>
        <end position="146"/>
    </location>
</feature>
<organism evidence="2 3">
    <name type="scientific">Clonostachys rhizophaga</name>
    <dbReference type="NCBI Taxonomy" id="160324"/>
    <lineage>
        <taxon>Eukaryota</taxon>
        <taxon>Fungi</taxon>
        <taxon>Dikarya</taxon>
        <taxon>Ascomycota</taxon>
        <taxon>Pezizomycotina</taxon>
        <taxon>Sordariomycetes</taxon>
        <taxon>Hypocreomycetidae</taxon>
        <taxon>Hypocreales</taxon>
        <taxon>Bionectriaceae</taxon>
        <taxon>Clonostachys</taxon>
    </lineage>
</organism>
<reference evidence="2" key="1">
    <citation type="submission" date="2021-10" db="EMBL/GenBank/DDBJ databases">
        <authorList>
            <person name="Piombo E."/>
        </authorList>
    </citation>
    <scope>NUCLEOTIDE SEQUENCE</scope>
</reference>
<accession>A0A9N9V0N6</accession>
<gene>
    <name evidence="2" type="ORF">CRHIZ90672A_00011658</name>
</gene>
<feature type="region of interest" description="Disordered" evidence="1">
    <location>
        <begin position="1"/>
        <end position="27"/>
    </location>
</feature>
<proteinExistence type="predicted"/>
<evidence type="ECO:0000313" key="2">
    <source>
        <dbReference type="EMBL" id="CAH0014655.1"/>
    </source>
</evidence>
<comment type="caution">
    <text evidence="2">The sequence shown here is derived from an EMBL/GenBank/DDBJ whole genome shotgun (WGS) entry which is preliminary data.</text>
</comment>
<dbReference type="AlphaFoldDB" id="A0A9N9V0N6"/>
<name>A0A9N9V0N6_9HYPO</name>
<feature type="non-terminal residue" evidence="2">
    <location>
        <position position="146"/>
    </location>
</feature>
<feature type="compositionally biased region" description="Basic and acidic residues" evidence="1">
    <location>
        <begin position="132"/>
        <end position="146"/>
    </location>
</feature>
<feature type="compositionally biased region" description="Basic residues" evidence="1">
    <location>
        <begin position="1"/>
        <end position="10"/>
    </location>
</feature>
<dbReference type="Proteomes" id="UP000696573">
    <property type="component" value="Unassembled WGS sequence"/>
</dbReference>
<evidence type="ECO:0000256" key="1">
    <source>
        <dbReference type="SAM" id="MobiDB-lite"/>
    </source>
</evidence>